<comment type="caution">
    <text evidence="2">The sequence shown here is derived from an EMBL/GenBank/DDBJ whole genome shotgun (WGS) entry which is preliminary data.</text>
</comment>
<dbReference type="EMBL" id="JAZAVJ010000233">
    <property type="protein sequence ID" value="KAK7403709.1"/>
    <property type="molecule type" value="Genomic_DNA"/>
</dbReference>
<dbReference type="Gene3D" id="3.90.226.10">
    <property type="entry name" value="2-enoyl-CoA Hydratase, Chain A, domain 1"/>
    <property type="match status" value="1"/>
</dbReference>
<protein>
    <recommendedName>
        <fullName evidence="4">Enoyl-CoA hydratase</fullName>
    </recommendedName>
</protein>
<dbReference type="InterPro" id="IPR001753">
    <property type="entry name" value="Enoyl-CoA_hydra/iso"/>
</dbReference>
<evidence type="ECO:0000313" key="3">
    <source>
        <dbReference type="Proteomes" id="UP001498476"/>
    </source>
</evidence>
<dbReference type="SUPFAM" id="SSF52096">
    <property type="entry name" value="ClpP/crotonase"/>
    <property type="match status" value="1"/>
</dbReference>
<reference evidence="2 3" key="1">
    <citation type="journal article" date="2025" name="Microbiol. Resour. Announc.">
        <title>Draft genome sequences for Neonectria magnoliae and Neonectria punicea, canker pathogens of Liriodendron tulipifera and Acer saccharum in West Virginia.</title>
        <authorList>
            <person name="Petronek H.M."/>
            <person name="Kasson M.T."/>
            <person name="Metheny A.M."/>
            <person name="Stauder C.M."/>
            <person name="Lovett B."/>
            <person name="Lynch S.C."/>
            <person name="Garnas J.R."/>
            <person name="Kasson L.R."/>
            <person name="Stajich J.E."/>
        </authorList>
    </citation>
    <scope>NUCLEOTIDE SEQUENCE [LARGE SCALE GENOMIC DNA]</scope>
    <source>
        <strain evidence="2 3">NRRL 64653</strain>
    </source>
</reference>
<accession>A0ABR1GPE5</accession>
<evidence type="ECO:0000313" key="2">
    <source>
        <dbReference type="EMBL" id="KAK7403709.1"/>
    </source>
</evidence>
<dbReference type="InterPro" id="IPR029045">
    <property type="entry name" value="ClpP/crotonase-like_dom_sf"/>
</dbReference>
<dbReference type="Pfam" id="PF00378">
    <property type="entry name" value="ECH_1"/>
    <property type="match status" value="1"/>
</dbReference>
<dbReference type="NCBIfam" id="NF006108">
    <property type="entry name" value="PRK08259.1"/>
    <property type="match status" value="1"/>
</dbReference>
<name>A0ABR1GPE5_9HYPO</name>
<evidence type="ECO:0008006" key="4">
    <source>
        <dbReference type="Google" id="ProtNLM"/>
    </source>
</evidence>
<organism evidence="2 3">
    <name type="scientific">Neonectria punicea</name>
    <dbReference type="NCBI Taxonomy" id="979145"/>
    <lineage>
        <taxon>Eukaryota</taxon>
        <taxon>Fungi</taxon>
        <taxon>Dikarya</taxon>
        <taxon>Ascomycota</taxon>
        <taxon>Pezizomycotina</taxon>
        <taxon>Sordariomycetes</taxon>
        <taxon>Hypocreomycetidae</taxon>
        <taxon>Hypocreales</taxon>
        <taxon>Nectriaceae</taxon>
        <taxon>Neonectria</taxon>
    </lineage>
</organism>
<dbReference type="PANTHER" id="PTHR43802">
    <property type="entry name" value="ENOYL-COA HYDRATASE"/>
    <property type="match status" value="1"/>
</dbReference>
<comment type="similarity">
    <text evidence="1">Belongs to the enoyl-CoA hydratase/isomerase family.</text>
</comment>
<sequence length="286" mass="30779">MAPSRNEPIDANQVITETSPEGITTIALNRQHRRNAVDGPTAQKLYSAFIAFEDDATQKVCVFYGMHGNFCAGFDLQEFAKLANRDEQYSGPNIAQRVDGRNCGPCGPTRLLIRKPVICAVSGYAVAGGLELSLLGDIRVAEEDAVFGLFSRRFGVPMIDSGSIRLQAVVGLGRALDIVLTGRPVGAQEALSMGLANRVVPKGKAFEEAYEIAKALVKFPQGCLNVDRDSCYYAAYNSNSFIDALSHEFDHGVQIINAESIDGASKFSAGAGRHGSFENKGRKAKL</sequence>
<keyword evidence="3" id="KW-1185">Reference proteome</keyword>
<proteinExistence type="inferred from homology"/>
<dbReference type="Gene3D" id="1.10.287.2460">
    <property type="match status" value="1"/>
</dbReference>
<dbReference type="Proteomes" id="UP001498476">
    <property type="component" value="Unassembled WGS sequence"/>
</dbReference>
<gene>
    <name evidence="2" type="ORF">QQX98_010512</name>
</gene>
<dbReference type="PANTHER" id="PTHR43802:SF1">
    <property type="entry name" value="IP11341P-RELATED"/>
    <property type="match status" value="1"/>
</dbReference>
<evidence type="ECO:0000256" key="1">
    <source>
        <dbReference type="ARBA" id="ARBA00005254"/>
    </source>
</evidence>
<dbReference type="CDD" id="cd06558">
    <property type="entry name" value="crotonase-like"/>
    <property type="match status" value="1"/>
</dbReference>